<protein>
    <submittedName>
        <fullName evidence="2">DUF4131 domain-containing protein</fullName>
    </submittedName>
</protein>
<feature type="non-terminal residue" evidence="2">
    <location>
        <position position="195"/>
    </location>
</feature>
<evidence type="ECO:0000313" key="2">
    <source>
        <dbReference type="EMBL" id="HHH12624.1"/>
    </source>
</evidence>
<comment type="caution">
    <text evidence="2">The sequence shown here is derived from an EMBL/GenBank/DDBJ whole genome shotgun (WGS) entry which is preliminary data.</text>
</comment>
<name>A0A7C5N2W9_9GAMM</name>
<dbReference type="Proteomes" id="UP000886100">
    <property type="component" value="Unassembled WGS sequence"/>
</dbReference>
<dbReference type="Pfam" id="PF13567">
    <property type="entry name" value="DUF4131"/>
    <property type="match status" value="1"/>
</dbReference>
<accession>A0A7C5N2W9</accession>
<proteinExistence type="predicted"/>
<dbReference type="EMBL" id="DROM01000010">
    <property type="protein sequence ID" value="HHH12624.1"/>
    <property type="molecule type" value="Genomic_DNA"/>
</dbReference>
<evidence type="ECO:0000259" key="1">
    <source>
        <dbReference type="Pfam" id="PF13567"/>
    </source>
</evidence>
<dbReference type="AlphaFoldDB" id="A0A7C5N2W9"/>
<gene>
    <name evidence="2" type="ORF">ENJ98_00145</name>
</gene>
<sequence length="195" mass="22086">MPRGILAFFAGVLLFQQMPVLPSAWWLAGVPPLAWLGWRLPRLRLPLLVAAGFGWALLHLQLFGPAELPREWLGPVVEVEGRVTGLPRCTAERCIFFFEARRLVSGAAERRGRWRLRLSWYRQPPGLSPGDRWRLPVKLKPVIGYRNPGGFDYAGWLHARGVRYRGYVRGGGELLEPGGRSLDRLRQRLSDGIEA</sequence>
<dbReference type="InterPro" id="IPR025405">
    <property type="entry name" value="DUF4131"/>
</dbReference>
<feature type="domain" description="DUF4131" evidence="1">
    <location>
        <begin position="20"/>
        <end position="171"/>
    </location>
</feature>
<reference evidence="2" key="1">
    <citation type="journal article" date="2020" name="mSystems">
        <title>Genome- and Community-Level Interaction Insights into Carbon Utilization and Element Cycling Functions of Hydrothermarchaeota in Hydrothermal Sediment.</title>
        <authorList>
            <person name="Zhou Z."/>
            <person name="Liu Y."/>
            <person name="Xu W."/>
            <person name="Pan J."/>
            <person name="Luo Z.H."/>
            <person name="Li M."/>
        </authorList>
    </citation>
    <scope>NUCLEOTIDE SEQUENCE [LARGE SCALE GENOMIC DNA]</scope>
    <source>
        <strain evidence="2">HyVt-535</strain>
    </source>
</reference>
<organism evidence="2">
    <name type="scientific">Thiolapillus brandeum</name>
    <dbReference type="NCBI Taxonomy" id="1076588"/>
    <lineage>
        <taxon>Bacteria</taxon>
        <taxon>Pseudomonadati</taxon>
        <taxon>Pseudomonadota</taxon>
        <taxon>Gammaproteobacteria</taxon>
        <taxon>Chromatiales</taxon>
        <taxon>Sedimenticolaceae</taxon>
        <taxon>Thiolapillus</taxon>
    </lineage>
</organism>